<gene>
    <name evidence="8" type="ORF">ID09_08755</name>
</gene>
<evidence type="ECO:0000256" key="5">
    <source>
        <dbReference type="PROSITE-ProRule" id="PRU00169"/>
    </source>
</evidence>
<keyword evidence="4" id="KW-0804">Transcription</keyword>
<dbReference type="Gene3D" id="1.10.10.10">
    <property type="entry name" value="Winged helix-like DNA-binding domain superfamily/Winged helix DNA-binding domain"/>
    <property type="match status" value="1"/>
</dbReference>
<dbReference type="AlphaFoldDB" id="A0A075SIH1"/>
<evidence type="ECO:0000259" key="6">
    <source>
        <dbReference type="PROSITE" id="PS50043"/>
    </source>
</evidence>
<dbReference type="RefSeq" id="WP_024381664.1">
    <property type="nucleotide sequence ID" value="NZ_ALLE01000012.1"/>
</dbReference>
<dbReference type="InterPro" id="IPR036388">
    <property type="entry name" value="WH-like_DNA-bd_sf"/>
</dbReference>
<dbReference type="SMART" id="SM00448">
    <property type="entry name" value="REC"/>
    <property type="match status" value="1"/>
</dbReference>
<keyword evidence="1" id="KW-0902">Two-component regulatory system</keyword>
<evidence type="ECO:0000256" key="3">
    <source>
        <dbReference type="ARBA" id="ARBA00023125"/>
    </source>
</evidence>
<dbReference type="GO" id="GO:0003677">
    <property type="term" value="F:DNA binding"/>
    <property type="evidence" value="ECO:0007669"/>
    <property type="project" value="UniProtKB-KW"/>
</dbReference>
<name>A0A075SIH1_STRSU</name>
<feature type="domain" description="Response regulatory" evidence="7">
    <location>
        <begin position="2"/>
        <end position="118"/>
    </location>
</feature>
<dbReference type="InterPro" id="IPR051015">
    <property type="entry name" value="EvgA-like"/>
</dbReference>
<evidence type="ECO:0000313" key="8">
    <source>
        <dbReference type="EMBL" id="AIG44104.1"/>
    </source>
</evidence>
<dbReference type="CDD" id="cd06170">
    <property type="entry name" value="LuxR_C_like"/>
    <property type="match status" value="1"/>
</dbReference>
<dbReference type="Proteomes" id="UP000028185">
    <property type="component" value="Chromosome"/>
</dbReference>
<reference evidence="8 9" key="1">
    <citation type="journal article" date="2014" name="Genome Announc.">
        <title>Whole-Genome Sequence of Streptococcus suis Serotype 4 Reference Strain 6407.</title>
        <authorList>
            <person name="Wang K."/>
            <person name="Chen J."/>
            <person name="Yao H."/>
            <person name="Lu C."/>
        </authorList>
    </citation>
    <scope>NUCLEOTIDE SEQUENCE [LARGE SCALE GENOMIC DNA]</scope>
    <source>
        <strain evidence="8">6407</strain>
    </source>
</reference>
<accession>A0A075SIH1</accession>
<keyword evidence="5" id="KW-0597">Phosphoprotein</keyword>
<dbReference type="Pfam" id="PF00196">
    <property type="entry name" value="GerE"/>
    <property type="match status" value="1"/>
</dbReference>
<keyword evidence="3" id="KW-0238">DNA-binding</keyword>
<dbReference type="EMBL" id="CP008921">
    <property type="protein sequence ID" value="AIG44104.1"/>
    <property type="molecule type" value="Genomic_DNA"/>
</dbReference>
<dbReference type="Gene3D" id="3.40.50.2300">
    <property type="match status" value="1"/>
</dbReference>
<protein>
    <submittedName>
        <fullName evidence="8">Transcriptional regulator</fullName>
    </submittedName>
</protein>
<dbReference type="SUPFAM" id="SSF52172">
    <property type="entry name" value="CheY-like"/>
    <property type="match status" value="1"/>
</dbReference>
<feature type="domain" description="HTH luxR-type" evidence="6">
    <location>
        <begin position="132"/>
        <end position="197"/>
    </location>
</feature>
<dbReference type="InterPro" id="IPR011006">
    <property type="entry name" value="CheY-like_superfamily"/>
</dbReference>
<dbReference type="PANTHER" id="PTHR45566:SF2">
    <property type="entry name" value="NARL SUBFAMILY"/>
    <property type="match status" value="1"/>
</dbReference>
<dbReference type="PROSITE" id="PS00622">
    <property type="entry name" value="HTH_LUXR_1"/>
    <property type="match status" value="1"/>
</dbReference>
<dbReference type="InterPro" id="IPR016032">
    <property type="entry name" value="Sig_transdc_resp-reg_C-effctor"/>
</dbReference>
<dbReference type="InterPro" id="IPR001789">
    <property type="entry name" value="Sig_transdc_resp-reg_receiver"/>
</dbReference>
<organism evidence="8 9">
    <name type="scientific">Streptococcus suis 6407</name>
    <dbReference type="NCBI Taxonomy" id="1214179"/>
    <lineage>
        <taxon>Bacteria</taxon>
        <taxon>Bacillati</taxon>
        <taxon>Bacillota</taxon>
        <taxon>Bacilli</taxon>
        <taxon>Lactobacillales</taxon>
        <taxon>Streptococcaceae</taxon>
        <taxon>Streptococcus</taxon>
    </lineage>
</organism>
<dbReference type="HOGENOM" id="CLU_000445_90_10_9"/>
<dbReference type="PROSITE" id="PS50043">
    <property type="entry name" value="HTH_LUXR_2"/>
    <property type="match status" value="1"/>
</dbReference>
<dbReference type="PRINTS" id="PR00038">
    <property type="entry name" value="HTHLUXR"/>
</dbReference>
<evidence type="ECO:0000256" key="1">
    <source>
        <dbReference type="ARBA" id="ARBA00023012"/>
    </source>
</evidence>
<sequence>MRILVAEDQAMLRDALCQLLGFQDAVEAVLQAENGSQAIALLEKEPVDVVLLDVEMPEKTGLDVLEWVRGQALPVKVVIMTTFKRPGYFERAVKADVDAYVLKERSIADLMRTIETVLAGRKEYSPELMDILLTQRSPLTNLESQLLKLVAEGLSNKEIACQLHLSDGTVRNYMTSILSKLGADNRTAAVKVAQEKGWLE</sequence>
<keyword evidence="2" id="KW-0805">Transcription regulation</keyword>
<feature type="modified residue" description="4-aspartylphosphate" evidence="5">
    <location>
        <position position="53"/>
    </location>
</feature>
<proteinExistence type="predicted"/>
<evidence type="ECO:0000256" key="2">
    <source>
        <dbReference type="ARBA" id="ARBA00023015"/>
    </source>
</evidence>
<dbReference type="GO" id="GO:0006355">
    <property type="term" value="P:regulation of DNA-templated transcription"/>
    <property type="evidence" value="ECO:0007669"/>
    <property type="project" value="InterPro"/>
</dbReference>
<evidence type="ECO:0000313" key="9">
    <source>
        <dbReference type="Proteomes" id="UP000028185"/>
    </source>
</evidence>
<dbReference type="PATRIC" id="fig|1214179.4.peg.1730"/>
<dbReference type="SMART" id="SM00421">
    <property type="entry name" value="HTH_LUXR"/>
    <property type="match status" value="1"/>
</dbReference>
<dbReference type="InterPro" id="IPR000792">
    <property type="entry name" value="Tscrpt_reg_LuxR_C"/>
</dbReference>
<dbReference type="SUPFAM" id="SSF46894">
    <property type="entry name" value="C-terminal effector domain of the bipartite response regulators"/>
    <property type="match status" value="1"/>
</dbReference>
<dbReference type="CDD" id="cd19930">
    <property type="entry name" value="REC_DesR-like"/>
    <property type="match status" value="1"/>
</dbReference>
<dbReference type="Pfam" id="PF00072">
    <property type="entry name" value="Response_reg"/>
    <property type="match status" value="1"/>
</dbReference>
<dbReference type="GO" id="GO:0000160">
    <property type="term" value="P:phosphorelay signal transduction system"/>
    <property type="evidence" value="ECO:0007669"/>
    <property type="project" value="UniProtKB-KW"/>
</dbReference>
<evidence type="ECO:0000259" key="7">
    <source>
        <dbReference type="PROSITE" id="PS50110"/>
    </source>
</evidence>
<dbReference type="PANTHER" id="PTHR45566">
    <property type="entry name" value="HTH-TYPE TRANSCRIPTIONAL REGULATOR YHJB-RELATED"/>
    <property type="match status" value="1"/>
</dbReference>
<dbReference type="PROSITE" id="PS50110">
    <property type="entry name" value="RESPONSE_REGULATORY"/>
    <property type="match status" value="1"/>
</dbReference>
<evidence type="ECO:0000256" key="4">
    <source>
        <dbReference type="ARBA" id="ARBA00023163"/>
    </source>
</evidence>